<gene>
    <name evidence="1" type="ORF">MZO42_03315</name>
</gene>
<comment type="caution">
    <text evidence="1">The sequence shown here is derived from an EMBL/GenBank/DDBJ whole genome shotgun (WGS) entry which is preliminary data.</text>
</comment>
<dbReference type="EMBL" id="JALMLT010000001">
    <property type="protein sequence ID" value="MDT8757718.1"/>
    <property type="molecule type" value="Genomic_DNA"/>
</dbReference>
<sequence length="230" mass="25457">MPRELELLDSDTHRDLRIAQDREAAPHFVQIVTSEFAPAATCCPILLTKSPETGAFYAGAMYGFKPGENLLDDMAEEAPPYYPLDLERQGFFISADSIAIDPGHARFGAPDGDALFDASGAPSQRLRRIQQALTKLKTGVEDTDKFIRALLTHRLIDPVDISLRFDDGETLALQGLYTVSLDSVHELDDAAVLELFRQGYLQLAYCMAQSLKQIPALAHRRNRRLATAPV</sequence>
<evidence type="ECO:0000313" key="1">
    <source>
        <dbReference type="EMBL" id="MDT8757718.1"/>
    </source>
</evidence>
<name>A0ABU3N021_9SPHN</name>
<protein>
    <submittedName>
        <fullName evidence="1">SapC family protein</fullName>
    </submittedName>
</protein>
<proteinExistence type="predicted"/>
<dbReference type="InterPro" id="IPR010836">
    <property type="entry name" value="SapC"/>
</dbReference>
<accession>A0ABU3N021</accession>
<reference evidence="1" key="1">
    <citation type="submission" date="2022-04" db="EMBL/GenBank/DDBJ databases">
        <title>Tomato heritable bacteria conferring resistance against bacterial wilt.</title>
        <authorList>
            <person name="Yin J."/>
        </authorList>
    </citation>
    <scope>NUCLEOTIDE SEQUENCE</scope>
    <source>
        <strain evidence="1">Cra20</strain>
    </source>
</reference>
<dbReference type="Pfam" id="PF07277">
    <property type="entry name" value="SapC"/>
    <property type="match status" value="1"/>
</dbReference>
<organism evidence="1">
    <name type="scientific">Sphingomonas psychrotolerans</name>
    <dbReference type="NCBI Taxonomy" id="1327635"/>
    <lineage>
        <taxon>Bacteria</taxon>
        <taxon>Pseudomonadati</taxon>
        <taxon>Pseudomonadota</taxon>
        <taxon>Alphaproteobacteria</taxon>
        <taxon>Sphingomonadales</taxon>
        <taxon>Sphingomonadaceae</taxon>
        <taxon>Sphingomonas</taxon>
    </lineage>
</organism>